<organism evidence="1">
    <name type="scientific">Methylobacterium bullatum</name>
    <dbReference type="NCBI Taxonomy" id="570505"/>
    <lineage>
        <taxon>Bacteria</taxon>
        <taxon>Pseudomonadati</taxon>
        <taxon>Pseudomonadota</taxon>
        <taxon>Alphaproteobacteria</taxon>
        <taxon>Hyphomicrobiales</taxon>
        <taxon>Methylobacteriaceae</taxon>
        <taxon>Methylobacterium</taxon>
    </lineage>
</organism>
<name>A0A679K9X7_9HYPH</name>
<evidence type="ECO:0000313" key="1">
    <source>
        <dbReference type="EMBL" id="CAA2145591.1"/>
    </source>
</evidence>
<dbReference type="RefSeq" id="WP_339164274.1">
    <property type="nucleotide sequence ID" value="NZ_LR743513.1"/>
</dbReference>
<gene>
    <name evidence="1" type="ORF">MBLL_04718</name>
</gene>
<accession>A0A679K9X7</accession>
<keyword evidence="1" id="KW-0614">Plasmid</keyword>
<reference evidence="1" key="1">
    <citation type="submission" date="2019-12" db="EMBL/GenBank/DDBJ databases">
        <authorList>
            <person name="Cremers G."/>
        </authorList>
    </citation>
    <scope>NUCLEOTIDE SEQUENCE</scope>
    <source>
        <strain evidence="1">Mbul2</strain>
        <plasmid evidence="1">4</plasmid>
    </source>
</reference>
<protein>
    <submittedName>
        <fullName evidence="1">Uncharacterized protein</fullName>
    </submittedName>
</protein>
<geneLocation type="plasmid" evidence="1">
    <name>4</name>
</geneLocation>
<sequence length="56" mass="5973">MRDDLFDAAGTPLPPMLPTFKIKRSALVCARPATLLAWLAEQEAQALGPHAEGTLA</sequence>
<proteinExistence type="predicted"/>
<dbReference type="EMBL" id="LR743513">
    <property type="protein sequence ID" value="CAA2145591.1"/>
    <property type="molecule type" value="Genomic_DNA"/>
</dbReference>
<dbReference type="AlphaFoldDB" id="A0A679K9X7"/>